<dbReference type="AlphaFoldDB" id="A0A381NCP7"/>
<organism evidence="2">
    <name type="scientific">marine metagenome</name>
    <dbReference type="NCBI Taxonomy" id="408172"/>
    <lineage>
        <taxon>unclassified sequences</taxon>
        <taxon>metagenomes</taxon>
        <taxon>ecological metagenomes</taxon>
    </lineage>
</organism>
<dbReference type="InterPro" id="IPR050259">
    <property type="entry name" value="SDR"/>
</dbReference>
<gene>
    <name evidence="2" type="ORF">METZ01_LOCUS5190</name>
</gene>
<proteinExistence type="inferred from homology"/>
<reference evidence="2" key="1">
    <citation type="submission" date="2018-05" db="EMBL/GenBank/DDBJ databases">
        <authorList>
            <person name="Lanie J.A."/>
            <person name="Ng W.-L."/>
            <person name="Kazmierczak K.M."/>
            <person name="Andrzejewski T.M."/>
            <person name="Davidsen T.M."/>
            <person name="Wayne K.J."/>
            <person name="Tettelin H."/>
            <person name="Glass J.I."/>
            <person name="Rusch D."/>
            <person name="Podicherti R."/>
            <person name="Tsui H.-C.T."/>
            <person name="Winkler M.E."/>
        </authorList>
    </citation>
    <scope>NUCLEOTIDE SEQUENCE</scope>
</reference>
<accession>A0A381NCP7</accession>
<dbReference type="Gene3D" id="3.40.50.720">
    <property type="entry name" value="NAD(P)-binding Rossmann-like Domain"/>
    <property type="match status" value="1"/>
</dbReference>
<evidence type="ECO:0000313" key="2">
    <source>
        <dbReference type="EMBL" id="SUZ52336.1"/>
    </source>
</evidence>
<dbReference type="PANTHER" id="PTHR42879:SF6">
    <property type="entry name" value="NADPH-DEPENDENT REDUCTASE BACG"/>
    <property type="match status" value="1"/>
</dbReference>
<dbReference type="PRINTS" id="PR00081">
    <property type="entry name" value="GDHRDH"/>
</dbReference>
<dbReference type="SUPFAM" id="SSF51735">
    <property type="entry name" value="NAD(P)-binding Rossmann-fold domains"/>
    <property type="match status" value="1"/>
</dbReference>
<evidence type="ECO:0008006" key="3">
    <source>
        <dbReference type="Google" id="ProtNLM"/>
    </source>
</evidence>
<comment type="similarity">
    <text evidence="1">Belongs to the short-chain dehydrogenases/reductases (SDR) family.</text>
</comment>
<dbReference type="Pfam" id="PF13561">
    <property type="entry name" value="adh_short_C2"/>
    <property type="match status" value="1"/>
</dbReference>
<sequence>NKDKLNTTLTELSTEYGQNHSTVCSDFNQPDELKQMMQEHLKESDCTYRILVNNSGGPHGGPLIEAKEDEFRLAFERLLICNQILAKAVVPGMKILGSGRIINIISMSVNQVIPGLGVSNTIRGAVAQWAKTLALELGGFGITVNNILPGYTATERLQELAENKAKSMGKTVEDIYKAWAKNTSLRRLGKPKEIASAVAFLASDSAGYINGHNLSIDGGRFGA</sequence>
<dbReference type="InterPro" id="IPR036291">
    <property type="entry name" value="NAD(P)-bd_dom_sf"/>
</dbReference>
<feature type="non-terminal residue" evidence="2">
    <location>
        <position position="1"/>
    </location>
</feature>
<dbReference type="EMBL" id="UINC01000268">
    <property type="protein sequence ID" value="SUZ52336.1"/>
    <property type="molecule type" value="Genomic_DNA"/>
</dbReference>
<dbReference type="PANTHER" id="PTHR42879">
    <property type="entry name" value="3-OXOACYL-(ACYL-CARRIER-PROTEIN) REDUCTASE"/>
    <property type="match status" value="1"/>
</dbReference>
<protein>
    <recommendedName>
        <fullName evidence="3">Short-chain dehydrogenase</fullName>
    </recommendedName>
</protein>
<evidence type="ECO:0000256" key="1">
    <source>
        <dbReference type="ARBA" id="ARBA00006484"/>
    </source>
</evidence>
<name>A0A381NCP7_9ZZZZ</name>
<dbReference type="InterPro" id="IPR002347">
    <property type="entry name" value="SDR_fam"/>
</dbReference>